<dbReference type="InterPro" id="IPR016181">
    <property type="entry name" value="Acyl_CoA_acyltransferase"/>
</dbReference>
<dbReference type="PROSITE" id="PS51186">
    <property type="entry name" value="GNAT"/>
    <property type="match status" value="1"/>
</dbReference>
<evidence type="ECO:0000313" key="3">
    <source>
        <dbReference type="Proteomes" id="UP000886879"/>
    </source>
</evidence>
<dbReference type="EMBL" id="DVFO01000038">
    <property type="protein sequence ID" value="HIQ60747.1"/>
    <property type="molecule type" value="Genomic_DNA"/>
</dbReference>
<name>A0A9D0YRP1_9FIRM</name>
<dbReference type="InterPro" id="IPR000182">
    <property type="entry name" value="GNAT_dom"/>
</dbReference>
<dbReference type="CDD" id="cd04301">
    <property type="entry name" value="NAT_SF"/>
    <property type="match status" value="1"/>
</dbReference>
<dbReference type="GO" id="GO:0016747">
    <property type="term" value="F:acyltransferase activity, transferring groups other than amino-acyl groups"/>
    <property type="evidence" value="ECO:0007669"/>
    <property type="project" value="InterPro"/>
</dbReference>
<feature type="domain" description="N-acetyltransferase" evidence="1">
    <location>
        <begin position="95"/>
        <end position="237"/>
    </location>
</feature>
<reference evidence="2" key="1">
    <citation type="submission" date="2020-10" db="EMBL/GenBank/DDBJ databases">
        <authorList>
            <person name="Gilroy R."/>
        </authorList>
    </citation>
    <scope>NUCLEOTIDE SEQUENCE</scope>
    <source>
        <strain evidence="2">ChiGjej2B2-12916</strain>
    </source>
</reference>
<organism evidence="2 3">
    <name type="scientific">Candidatus Enterenecus faecium</name>
    <dbReference type="NCBI Taxonomy" id="2840780"/>
    <lineage>
        <taxon>Bacteria</taxon>
        <taxon>Bacillati</taxon>
        <taxon>Bacillota</taxon>
        <taxon>Clostridia</taxon>
        <taxon>Eubacteriales</taxon>
        <taxon>Candidatus Enterenecus</taxon>
    </lineage>
</organism>
<sequence>MEHPDQHCALGVYLGERLIGLFTFLVLPKERYLEMLVGLSRDRRAYVEILCYLERHYPDYSADFVFNPKNYLCKQLLEERNAEFEPEQQKMVLDVPVTDIDTDGVELYAPEYQEQYLSIHHQETYWTGEKVLAATDRFRVFLAIHEGKVVGYLDVTYCFEQNEPYDLFVLEKYRRMGFGRKLLAQALKCNEPKGMMAMVDVEAVAAIRLFESVGFQRAKQENNITAHWTVPGREDREQL</sequence>
<dbReference type="Proteomes" id="UP000886879">
    <property type="component" value="Unassembled WGS sequence"/>
</dbReference>
<dbReference type="AlphaFoldDB" id="A0A9D0YRP1"/>
<gene>
    <name evidence="2" type="ORF">IAD31_04010</name>
</gene>
<proteinExistence type="predicted"/>
<dbReference type="Pfam" id="PF13508">
    <property type="entry name" value="Acetyltransf_7"/>
    <property type="match status" value="1"/>
</dbReference>
<comment type="caution">
    <text evidence="2">The sequence shown here is derived from an EMBL/GenBank/DDBJ whole genome shotgun (WGS) entry which is preliminary data.</text>
</comment>
<dbReference type="SUPFAM" id="SSF55729">
    <property type="entry name" value="Acyl-CoA N-acyltransferases (Nat)"/>
    <property type="match status" value="1"/>
</dbReference>
<accession>A0A9D0YRP1</accession>
<reference evidence="2" key="2">
    <citation type="journal article" date="2021" name="PeerJ">
        <title>Extensive microbial diversity within the chicken gut microbiome revealed by metagenomics and culture.</title>
        <authorList>
            <person name="Gilroy R."/>
            <person name="Ravi A."/>
            <person name="Getino M."/>
            <person name="Pursley I."/>
            <person name="Horton D.L."/>
            <person name="Alikhan N.F."/>
            <person name="Baker D."/>
            <person name="Gharbi K."/>
            <person name="Hall N."/>
            <person name="Watson M."/>
            <person name="Adriaenssens E.M."/>
            <person name="Foster-Nyarko E."/>
            <person name="Jarju S."/>
            <person name="Secka A."/>
            <person name="Antonio M."/>
            <person name="Oren A."/>
            <person name="Chaudhuri R.R."/>
            <person name="La Ragione R."/>
            <person name="Hildebrand F."/>
            <person name="Pallen M.J."/>
        </authorList>
    </citation>
    <scope>NUCLEOTIDE SEQUENCE</scope>
    <source>
        <strain evidence="2">ChiGjej2B2-12916</strain>
    </source>
</reference>
<protein>
    <submittedName>
        <fullName evidence="2">GNAT family N-acetyltransferase</fullName>
    </submittedName>
</protein>
<evidence type="ECO:0000313" key="2">
    <source>
        <dbReference type="EMBL" id="HIQ60747.1"/>
    </source>
</evidence>
<evidence type="ECO:0000259" key="1">
    <source>
        <dbReference type="PROSITE" id="PS51186"/>
    </source>
</evidence>
<dbReference type="Gene3D" id="3.40.630.30">
    <property type="match status" value="1"/>
</dbReference>